<dbReference type="NCBIfam" id="TIGR00252">
    <property type="entry name" value="YraN family protein"/>
    <property type="match status" value="2"/>
</dbReference>
<dbReference type="Pfam" id="PF02021">
    <property type="entry name" value="UPF0102"/>
    <property type="match status" value="1"/>
</dbReference>
<dbReference type="NCBIfam" id="NF009150">
    <property type="entry name" value="PRK12497.1-3"/>
    <property type="match status" value="1"/>
</dbReference>
<organism evidence="3 4">
    <name type="scientific">Salmonella enterica subsp. enterica serovar Inverness str. R8-3668</name>
    <dbReference type="NCBI Taxonomy" id="913075"/>
    <lineage>
        <taxon>Bacteria</taxon>
        <taxon>Pseudomonadati</taxon>
        <taxon>Pseudomonadota</taxon>
        <taxon>Gammaproteobacteria</taxon>
        <taxon>Enterobacterales</taxon>
        <taxon>Enterobacteriaceae</taxon>
        <taxon>Salmonella</taxon>
    </lineage>
</organism>
<dbReference type="PATRIC" id="fig|913075.3.peg.3766"/>
<dbReference type="PANTHER" id="PTHR34039:SF1">
    <property type="entry name" value="UPF0102 PROTEIN YRAN"/>
    <property type="match status" value="1"/>
</dbReference>
<dbReference type="HAMAP" id="MF_00048">
    <property type="entry name" value="UPF0102"/>
    <property type="match status" value="1"/>
</dbReference>
<reference evidence="3 4" key="1">
    <citation type="journal article" date="2011" name="BMC Genomics">
        <title>Genome sequencing reveals diversification of virulence factor content and possible host adaptation in distinct subpopulations of Salmonella enterica.</title>
        <authorList>
            <person name="den Bakker H.C."/>
            <person name="Moreno Switt A.I."/>
            <person name="Govoni G."/>
            <person name="Cummings C.A."/>
            <person name="Ranieri M.L."/>
            <person name="Degoricija L."/>
            <person name="Hoelzer K."/>
            <person name="Rodriguez-Rivera L.D."/>
            <person name="Brown S."/>
            <person name="Bolchacova E."/>
            <person name="Furtado M.R."/>
            <person name="Wiedmann M."/>
        </authorList>
    </citation>
    <scope>NUCLEOTIDE SEQUENCE [LARGE SCALE GENOMIC DNA]</scope>
    <source>
        <strain evidence="3 4">R8-3668</strain>
    </source>
</reference>
<dbReference type="GO" id="GO:0003676">
    <property type="term" value="F:nucleic acid binding"/>
    <property type="evidence" value="ECO:0007669"/>
    <property type="project" value="InterPro"/>
</dbReference>
<dbReference type="EMBL" id="AFCO01001568">
    <property type="protein sequence ID" value="EHC51957.1"/>
    <property type="molecule type" value="Genomic_DNA"/>
</dbReference>
<evidence type="ECO:0000256" key="1">
    <source>
        <dbReference type="ARBA" id="ARBA00006738"/>
    </source>
</evidence>
<dbReference type="Gene3D" id="3.40.1350.10">
    <property type="match status" value="1"/>
</dbReference>
<dbReference type="Proteomes" id="UP000003532">
    <property type="component" value="Unassembled WGS sequence"/>
</dbReference>
<proteinExistence type="inferred from homology"/>
<comment type="caution">
    <text evidence="3">The sequence shown here is derived from an EMBL/GenBank/DDBJ whole genome shotgun (WGS) entry which is preliminary data.</text>
</comment>
<evidence type="ECO:0000313" key="3">
    <source>
        <dbReference type="EMBL" id="EHC51957.1"/>
    </source>
</evidence>
<gene>
    <name evidence="2" type="primary">yraN</name>
    <name evidence="3" type="ORF">LTSEINV_4819</name>
</gene>
<evidence type="ECO:0000313" key="4">
    <source>
        <dbReference type="Proteomes" id="UP000003532"/>
    </source>
</evidence>
<dbReference type="InterPro" id="IPR003509">
    <property type="entry name" value="UPF0102_YraN-like"/>
</dbReference>
<dbReference type="InterPro" id="IPR011856">
    <property type="entry name" value="tRNA_endonuc-like_dom_sf"/>
</dbReference>
<name>G5NIH9_SALET</name>
<sequence length="146" mass="16173">MAQIPARGDCSRQLTRKQAGDAWEAAARRWLESKGLRFIAANVRERGGEIDLIMRDGKTTVFVEVRYRRSGLYGGAAGGAAASVTRSRGGAAASVTRSKQHKLLHTARLWLARQNGSFDTVDCRFDVLAFTGNEIEWFRDAFNDHS</sequence>
<dbReference type="PANTHER" id="PTHR34039">
    <property type="entry name" value="UPF0102 PROTEIN YRAN"/>
    <property type="match status" value="1"/>
</dbReference>
<protein>
    <recommendedName>
        <fullName evidence="2">UPF0102 protein YraN</fullName>
    </recommendedName>
</protein>
<accession>G5NIH9</accession>
<evidence type="ECO:0000256" key="2">
    <source>
        <dbReference type="HAMAP-Rule" id="MF_00048"/>
    </source>
</evidence>
<dbReference type="AlphaFoldDB" id="G5NIH9"/>
<dbReference type="SUPFAM" id="SSF52980">
    <property type="entry name" value="Restriction endonuclease-like"/>
    <property type="match status" value="1"/>
</dbReference>
<comment type="similarity">
    <text evidence="1 2">Belongs to the UPF0102 family.</text>
</comment>
<dbReference type="InterPro" id="IPR011335">
    <property type="entry name" value="Restrct_endonuc-II-like"/>
</dbReference>